<dbReference type="STRING" id="13249.T1IDC5"/>
<proteinExistence type="inferred from homology"/>
<dbReference type="GO" id="GO:0004252">
    <property type="term" value="F:serine-type endopeptidase activity"/>
    <property type="evidence" value="ECO:0007669"/>
    <property type="project" value="InterPro"/>
</dbReference>
<comment type="similarity">
    <text evidence="2">Belongs to the peptidase S1 family. CLIP subfamily.</text>
</comment>
<dbReference type="eggNOG" id="KOG3627">
    <property type="taxonomic scope" value="Eukaryota"/>
</dbReference>
<protein>
    <submittedName>
        <fullName evidence="3">Peptidase S1 domain-containing protein</fullName>
    </submittedName>
</protein>
<dbReference type="Pfam" id="PF00089">
    <property type="entry name" value="Trypsin"/>
    <property type="match status" value="1"/>
</dbReference>
<dbReference type="Proteomes" id="UP000015103">
    <property type="component" value="Unassembled WGS sequence"/>
</dbReference>
<dbReference type="InterPro" id="IPR051487">
    <property type="entry name" value="Ser/Thr_Proteases_Immune/Dev"/>
</dbReference>
<dbReference type="InParanoid" id="T1IDC5"/>
<dbReference type="InterPro" id="IPR009003">
    <property type="entry name" value="Peptidase_S1_PA"/>
</dbReference>
<evidence type="ECO:0000256" key="2">
    <source>
        <dbReference type="ARBA" id="ARBA00024195"/>
    </source>
</evidence>
<dbReference type="GO" id="GO:0006508">
    <property type="term" value="P:proteolysis"/>
    <property type="evidence" value="ECO:0007669"/>
    <property type="project" value="InterPro"/>
</dbReference>
<keyword evidence="1" id="KW-1015">Disulfide bond</keyword>
<accession>T1IDC5</accession>
<dbReference type="SUPFAM" id="SSF50494">
    <property type="entry name" value="Trypsin-like serine proteases"/>
    <property type="match status" value="1"/>
</dbReference>
<dbReference type="VEuPathDB" id="VectorBase:RPRC014295"/>
<dbReference type="HOGENOM" id="CLU_1976102_0_0_1"/>
<evidence type="ECO:0000313" key="4">
    <source>
        <dbReference type="Proteomes" id="UP000015103"/>
    </source>
</evidence>
<evidence type="ECO:0000256" key="1">
    <source>
        <dbReference type="ARBA" id="ARBA00023157"/>
    </source>
</evidence>
<dbReference type="AlphaFoldDB" id="T1IDC5"/>
<dbReference type="Gene3D" id="2.40.10.10">
    <property type="entry name" value="Trypsin-like serine proteases"/>
    <property type="match status" value="1"/>
</dbReference>
<reference evidence="3" key="1">
    <citation type="submission" date="2015-05" db="UniProtKB">
        <authorList>
            <consortium name="EnsemblMetazoa"/>
        </authorList>
    </citation>
    <scope>IDENTIFICATION</scope>
</reference>
<dbReference type="PANTHER" id="PTHR24256">
    <property type="entry name" value="TRYPTASE-RELATED"/>
    <property type="match status" value="1"/>
</dbReference>
<evidence type="ECO:0000313" key="3">
    <source>
        <dbReference type="EnsemblMetazoa" id="RPRC014295-PA"/>
    </source>
</evidence>
<dbReference type="InterPro" id="IPR043504">
    <property type="entry name" value="Peptidase_S1_PA_chymotrypsin"/>
</dbReference>
<dbReference type="InterPro" id="IPR018114">
    <property type="entry name" value="TRYPSIN_HIS"/>
</dbReference>
<organism evidence="3 4">
    <name type="scientific">Rhodnius prolixus</name>
    <name type="common">Triatomid bug</name>
    <dbReference type="NCBI Taxonomy" id="13249"/>
    <lineage>
        <taxon>Eukaryota</taxon>
        <taxon>Metazoa</taxon>
        <taxon>Ecdysozoa</taxon>
        <taxon>Arthropoda</taxon>
        <taxon>Hexapoda</taxon>
        <taxon>Insecta</taxon>
        <taxon>Pterygota</taxon>
        <taxon>Neoptera</taxon>
        <taxon>Paraneoptera</taxon>
        <taxon>Hemiptera</taxon>
        <taxon>Heteroptera</taxon>
        <taxon>Panheteroptera</taxon>
        <taxon>Cimicomorpha</taxon>
        <taxon>Reduviidae</taxon>
        <taxon>Triatominae</taxon>
        <taxon>Rhodnius</taxon>
    </lineage>
</organism>
<sequence>MVRILGGYPSYQGEYPFMAAIFIHRKYSCAGALITENHILTAGHCFQLNNGFVIRKNHVQVALGIIQLQTTVKALVLQRIDNVYVHPSLSYHSVNEIILPIYDIAVVQLMSNVTITPNIMPLNLPEQ</sequence>
<dbReference type="PROSITE" id="PS00134">
    <property type="entry name" value="TRYPSIN_HIS"/>
    <property type="match status" value="1"/>
</dbReference>
<keyword evidence="4" id="KW-1185">Reference proteome</keyword>
<dbReference type="InterPro" id="IPR001254">
    <property type="entry name" value="Trypsin_dom"/>
</dbReference>
<name>T1IDC5_RHOPR</name>
<dbReference type="EMBL" id="ACPB03002939">
    <property type="status" value="NOT_ANNOTATED_CDS"/>
    <property type="molecule type" value="Genomic_DNA"/>
</dbReference>
<dbReference type="EnsemblMetazoa" id="RPRC014295-RA">
    <property type="protein sequence ID" value="RPRC014295-PA"/>
    <property type="gene ID" value="RPRC014295"/>
</dbReference>
<dbReference type="PROSITE" id="PS50240">
    <property type="entry name" value="TRYPSIN_DOM"/>
    <property type="match status" value="1"/>
</dbReference>